<name>A0AAW6SU35_9BACI</name>
<reference evidence="3" key="1">
    <citation type="submission" date="2023-03" db="EMBL/GenBank/DDBJ databases">
        <title>Bacterial isolates from washroom surfaces on a university campus.</title>
        <authorList>
            <person name="Holman D.B."/>
            <person name="Gzyl K.E."/>
            <person name="Taheri A.E."/>
        </authorList>
    </citation>
    <scope>NUCLEOTIDE SEQUENCE</scope>
    <source>
        <strain evidence="3">RD03</strain>
    </source>
</reference>
<dbReference type="NCBIfam" id="TIGR01446">
    <property type="entry name" value="DnaD_dom"/>
    <property type="match status" value="1"/>
</dbReference>
<dbReference type="RefSeq" id="WP_280616031.1">
    <property type="nucleotide sequence ID" value="NZ_JAROYP010000002.1"/>
</dbReference>
<sequence length="315" mass="36800">MDDFRNILQANDERVNALQGWVSIHRKIMNNPVWQDPKLLKLWMLCLLEASHKEHEQLVGKQIIKLEPGQFITGRFSLAESYNYGMKKNEKVNERTLWRWLKGLENDDFLTIKSETKYSVVTINNWNLYQHDVQLNDQQVSNKCPANVQQVSTNNNGNKGNNDNNLNTTTTTELENPIALFEKILCRLSPIQSHSLMKWVDEFEGKSEIVNEAITIADNKNKRYFGFVEFLLKEWANNNLESLDRIRAYEQEKFNKTKSNTSFNRKPIRKEKTPSWFEEGQQKVSNITAIGDGESPEEKRARLERIQQKYQKSGS</sequence>
<feature type="domain" description="DnaB/C C-terminal" evidence="2">
    <location>
        <begin position="179"/>
        <end position="250"/>
    </location>
</feature>
<evidence type="ECO:0000313" key="4">
    <source>
        <dbReference type="Proteomes" id="UP001159179"/>
    </source>
</evidence>
<protein>
    <submittedName>
        <fullName evidence="3">DnaD domain protein</fullName>
    </submittedName>
</protein>
<proteinExistence type="inferred from homology"/>
<accession>A0AAW6SU35</accession>
<dbReference type="InterPro" id="IPR006343">
    <property type="entry name" value="DnaB/C_C"/>
</dbReference>
<dbReference type="SUPFAM" id="SSF158499">
    <property type="entry name" value="DnaD domain-like"/>
    <property type="match status" value="1"/>
</dbReference>
<dbReference type="EMBL" id="JAROYP010000002">
    <property type="protein sequence ID" value="MDH5160372.1"/>
    <property type="molecule type" value="Genomic_DNA"/>
</dbReference>
<organism evidence="3 4">
    <name type="scientific">Heyndrickxia oleronia</name>
    <dbReference type="NCBI Taxonomy" id="38875"/>
    <lineage>
        <taxon>Bacteria</taxon>
        <taxon>Bacillati</taxon>
        <taxon>Bacillota</taxon>
        <taxon>Bacilli</taxon>
        <taxon>Bacillales</taxon>
        <taxon>Bacillaceae</taxon>
        <taxon>Heyndrickxia</taxon>
    </lineage>
</organism>
<comment type="caution">
    <text evidence="3">The sequence shown here is derived from an EMBL/GenBank/DDBJ whole genome shotgun (WGS) entry which is preliminary data.</text>
</comment>
<dbReference type="Pfam" id="PF07261">
    <property type="entry name" value="DnaB_2"/>
    <property type="match status" value="1"/>
</dbReference>
<dbReference type="PANTHER" id="PTHR37293:SF5">
    <property type="entry name" value="DNA REPLICATION PROTEIN"/>
    <property type="match status" value="1"/>
</dbReference>
<evidence type="ECO:0000256" key="1">
    <source>
        <dbReference type="ARBA" id="ARBA00093462"/>
    </source>
</evidence>
<evidence type="ECO:0000313" key="3">
    <source>
        <dbReference type="EMBL" id="MDH5160372.1"/>
    </source>
</evidence>
<gene>
    <name evidence="3" type="ORF">P5X88_05445</name>
</gene>
<dbReference type="PANTHER" id="PTHR37293">
    <property type="entry name" value="PHAGE REPLICATION PROTEIN-RELATED"/>
    <property type="match status" value="1"/>
</dbReference>
<dbReference type="Proteomes" id="UP001159179">
    <property type="component" value="Unassembled WGS sequence"/>
</dbReference>
<evidence type="ECO:0000259" key="2">
    <source>
        <dbReference type="Pfam" id="PF07261"/>
    </source>
</evidence>
<comment type="similarity">
    <text evidence="1">Belongs to the DnaB/DnaD family.</text>
</comment>
<dbReference type="InterPro" id="IPR034829">
    <property type="entry name" value="DnaD-like_sf"/>
</dbReference>
<dbReference type="InterPro" id="IPR053162">
    <property type="entry name" value="DnaD"/>
</dbReference>
<dbReference type="Gene3D" id="1.10.10.630">
    <property type="entry name" value="DnaD domain-like"/>
    <property type="match status" value="1"/>
</dbReference>
<dbReference type="AlphaFoldDB" id="A0AAW6SU35"/>